<dbReference type="OrthoDB" id="9110675at2"/>
<name>A0A158B1A1_9BURK</name>
<dbReference type="InterPro" id="IPR018968">
    <property type="entry name" value="Phasin"/>
</dbReference>
<comment type="caution">
    <text evidence="2">The sequence shown here is derived from an EMBL/GenBank/DDBJ whole genome shotgun (WGS) entry which is preliminary data.</text>
</comment>
<evidence type="ECO:0000259" key="1">
    <source>
        <dbReference type="Pfam" id="PF09361"/>
    </source>
</evidence>
<reference evidence="2" key="1">
    <citation type="submission" date="2016-01" db="EMBL/GenBank/DDBJ databases">
        <authorList>
            <person name="Peeters C."/>
        </authorList>
    </citation>
    <scope>NUCLEOTIDE SEQUENCE [LARGE SCALE GENOMIC DNA]</scope>
    <source>
        <strain evidence="2">LMG 29318</strain>
    </source>
</reference>
<dbReference type="Pfam" id="PF09361">
    <property type="entry name" value="Phasin_2"/>
    <property type="match status" value="1"/>
</dbReference>
<dbReference type="Proteomes" id="UP000054870">
    <property type="component" value="Unassembled WGS sequence"/>
</dbReference>
<evidence type="ECO:0000313" key="3">
    <source>
        <dbReference type="Proteomes" id="UP000054870"/>
    </source>
</evidence>
<dbReference type="EMBL" id="FCOF02000011">
    <property type="protein sequence ID" value="SAK63844.1"/>
    <property type="molecule type" value="Genomic_DNA"/>
</dbReference>
<gene>
    <name evidence="2" type="ORF">AWB75_02860</name>
</gene>
<evidence type="ECO:0000313" key="2">
    <source>
        <dbReference type="EMBL" id="SAK63844.1"/>
    </source>
</evidence>
<proteinExistence type="predicted"/>
<dbReference type="RefSeq" id="WP_061124745.1">
    <property type="nucleotide sequence ID" value="NZ_FCOF02000011.1"/>
</dbReference>
<organism evidence="2 3">
    <name type="scientific">Caballeronia catudaia</name>
    <dbReference type="NCBI Taxonomy" id="1777136"/>
    <lineage>
        <taxon>Bacteria</taxon>
        <taxon>Pseudomonadati</taxon>
        <taxon>Pseudomonadota</taxon>
        <taxon>Betaproteobacteria</taxon>
        <taxon>Burkholderiales</taxon>
        <taxon>Burkholderiaceae</taxon>
        <taxon>Caballeronia</taxon>
    </lineage>
</organism>
<protein>
    <submittedName>
        <fullName evidence="2">Phasin protein</fullName>
    </submittedName>
</protein>
<keyword evidence="3" id="KW-1185">Reference proteome</keyword>
<accession>A0A158B1A1</accession>
<sequence>MFHYPGYFAYQIPSLARANLQAFLNMTGQFASGLQALADLNVQTVRKVVEESNALLSAGDEAGAGDVLGWQSVMLAQFPQKAASYGQHVLSIVKNTQDDMIGEARNQYERNGIKFNDMSKAAVDDVQTAAQSSNALVTNLADSANDAARETSSAVLDASGEIAKTSRASAKRSL</sequence>
<feature type="domain" description="Phasin" evidence="1">
    <location>
        <begin position="14"/>
        <end position="101"/>
    </location>
</feature>
<dbReference type="AlphaFoldDB" id="A0A158B1A1"/>